<evidence type="ECO:0000256" key="1">
    <source>
        <dbReference type="SAM" id="MobiDB-lite"/>
    </source>
</evidence>
<evidence type="ECO:0000313" key="2">
    <source>
        <dbReference type="EMBL" id="KZV29186.1"/>
    </source>
</evidence>
<dbReference type="AlphaFoldDB" id="A0A2Z7BBA6"/>
<organism evidence="2 3">
    <name type="scientific">Dorcoceras hygrometricum</name>
    <dbReference type="NCBI Taxonomy" id="472368"/>
    <lineage>
        <taxon>Eukaryota</taxon>
        <taxon>Viridiplantae</taxon>
        <taxon>Streptophyta</taxon>
        <taxon>Embryophyta</taxon>
        <taxon>Tracheophyta</taxon>
        <taxon>Spermatophyta</taxon>
        <taxon>Magnoliopsida</taxon>
        <taxon>eudicotyledons</taxon>
        <taxon>Gunneridae</taxon>
        <taxon>Pentapetalae</taxon>
        <taxon>asterids</taxon>
        <taxon>lamiids</taxon>
        <taxon>Lamiales</taxon>
        <taxon>Gesneriaceae</taxon>
        <taxon>Didymocarpoideae</taxon>
        <taxon>Trichosporeae</taxon>
        <taxon>Loxocarpinae</taxon>
        <taxon>Dorcoceras</taxon>
    </lineage>
</organism>
<name>A0A2Z7BBA6_9LAMI</name>
<feature type="region of interest" description="Disordered" evidence="1">
    <location>
        <begin position="122"/>
        <end position="141"/>
    </location>
</feature>
<evidence type="ECO:0000313" key="3">
    <source>
        <dbReference type="Proteomes" id="UP000250235"/>
    </source>
</evidence>
<sequence length="141" mass="16106">MTVVMNPTSASPLSVHRQQTGIGKEHPFKPDNFYSPKDTARPFISPQVSEWTKRTSKQTVALYEKNRAKLVKDKPDQRRETPIKIMDAHERWMPRQESASMNNVDAYDDVKAEIGGKTPVVIEATSREGNQSRNKLRAQNR</sequence>
<proteinExistence type="predicted"/>
<feature type="compositionally biased region" description="Polar residues" evidence="1">
    <location>
        <begin position="1"/>
        <end position="21"/>
    </location>
</feature>
<reference evidence="2 3" key="1">
    <citation type="journal article" date="2015" name="Proc. Natl. Acad. Sci. U.S.A.">
        <title>The resurrection genome of Boea hygrometrica: A blueprint for survival of dehydration.</title>
        <authorList>
            <person name="Xiao L."/>
            <person name="Yang G."/>
            <person name="Zhang L."/>
            <person name="Yang X."/>
            <person name="Zhao S."/>
            <person name="Ji Z."/>
            <person name="Zhou Q."/>
            <person name="Hu M."/>
            <person name="Wang Y."/>
            <person name="Chen M."/>
            <person name="Xu Y."/>
            <person name="Jin H."/>
            <person name="Xiao X."/>
            <person name="Hu G."/>
            <person name="Bao F."/>
            <person name="Hu Y."/>
            <person name="Wan P."/>
            <person name="Li L."/>
            <person name="Deng X."/>
            <person name="Kuang T."/>
            <person name="Xiang C."/>
            <person name="Zhu J.K."/>
            <person name="Oliver M.J."/>
            <person name="He Y."/>
        </authorList>
    </citation>
    <scope>NUCLEOTIDE SEQUENCE [LARGE SCALE GENOMIC DNA]</scope>
    <source>
        <strain evidence="3">cv. XS01</strain>
    </source>
</reference>
<protein>
    <submittedName>
        <fullName evidence="2">Uncharacterized protein</fullName>
    </submittedName>
</protein>
<dbReference type="EMBL" id="KV009441">
    <property type="protein sequence ID" value="KZV29186.1"/>
    <property type="molecule type" value="Genomic_DNA"/>
</dbReference>
<gene>
    <name evidence="2" type="ORF">F511_30659</name>
</gene>
<accession>A0A2Z7BBA6</accession>
<dbReference type="Proteomes" id="UP000250235">
    <property type="component" value="Unassembled WGS sequence"/>
</dbReference>
<feature type="region of interest" description="Disordered" evidence="1">
    <location>
        <begin position="1"/>
        <end position="42"/>
    </location>
</feature>
<keyword evidence="3" id="KW-1185">Reference proteome</keyword>